<dbReference type="AlphaFoldDB" id="K0NNG6"/>
<dbReference type="InterPro" id="IPR015860">
    <property type="entry name" value="ABC_transpr_TagH-like"/>
</dbReference>
<evidence type="ECO:0000256" key="1">
    <source>
        <dbReference type="ARBA" id="ARBA00005417"/>
    </source>
</evidence>
<dbReference type="CDD" id="cd10147">
    <property type="entry name" value="Wzt_C-like"/>
    <property type="match status" value="1"/>
</dbReference>
<dbReference type="RefSeq" id="WP_014957619.1">
    <property type="nucleotide sequence ID" value="NC_018645.1"/>
</dbReference>
<dbReference type="PROSITE" id="PS50893">
    <property type="entry name" value="ABC_TRANSPORTER_2"/>
    <property type="match status" value="1"/>
</dbReference>
<dbReference type="KEGG" id="dto:TOL2_C21460"/>
<evidence type="ECO:0000313" key="7">
    <source>
        <dbReference type="Proteomes" id="UP000007347"/>
    </source>
</evidence>
<dbReference type="GO" id="GO:0140359">
    <property type="term" value="F:ABC-type transporter activity"/>
    <property type="evidence" value="ECO:0007669"/>
    <property type="project" value="InterPro"/>
</dbReference>
<proteinExistence type="inferred from homology"/>
<dbReference type="STRING" id="651182.TOL2_C21460"/>
<dbReference type="InterPro" id="IPR017871">
    <property type="entry name" value="ABC_transporter-like_CS"/>
</dbReference>
<dbReference type="PROSITE" id="PS00211">
    <property type="entry name" value="ABC_TRANSPORTER_1"/>
    <property type="match status" value="1"/>
</dbReference>
<dbReference type="Gene3D" id="3.40.50.300">
    <property type="entry name" value="P-loop containing nucleotide triphosphate hydrolases"/>
    <property type="match status" value="1"/>
</dbReference>
<dbReference type="GO" id="GO:0016887">
    <property type="term" value="F:ATP hydrolysis activity"/>
    <property type="evidence" value="ECO:0007669"/>
    <property type="project" value="InterPro"/>
</dbReference>
<evidence type="ECO:0000259" key="5">
    <source>
        <dbReference type="PROSITE" id="PS50893"/>
    </source>
</evidence>
<keyword evidence="4 6" id="KW-0067">ATP-binding</keyword>
<comment type="similarity">
    <text evidence="1">Belongs to the ABC transporter superfamily.</text>
</comment>
<evidence type="ECO:0000256" key="3">
    <source>
        <dbReference type="ARBA" id="ARBA00022741"/>
    </source>
</evidence>
<gene>
    <name evidence="6" type="ordered locus">TOL2_C21460</name>
</gene>
<accession>K0NNG6</accession>
<dbReference type="InterPro" id="IPR050683">
    <property type="entry name" value="Bact_Polysacc_Export_ATP-bd"/>
</dbReference>
<feature type="domain" description="ABC transporter" evidence="5">
    <location>
        <begin position="26"/>
        <end position="256"/>
    </location>
</feature>
<dbReference type="InterPro" id="IPR003593">
    <property type="entry name" value="AAA+_ATPase"/>
</dbReference>
<dbReference type="GO" id="GO:0016020">
    <property type="term" value="C:membrane"/>
    <property type="evidence" value="ECO:0007669"/>
    <property type="project" value="InterPro"/>
</dbReference>
<dbReference type="CDD" id="cd03220">
    <property type="entry name" value="ABC_KpsT_Wzt"/>
    <property type="match status" value="1"/>
</dbReference>
<reference evidence="6 7" key="1">
    <citation type="journal article" date="2013" name="Environ. Microbiol.">
        <title>Complete genome, catabolic sub-proteomes and key-metabolites of Desulfobacula toluolica Tol2, a marine, aromatic compound-degrading, sulfate-reducing bacterium.</title>
        <authorList>
            <person name="Wohlbrand L."/>
            <person name="Jacob J.H."/>
            <person name="Kube M."/>
            <person name="Mussmann M."/>
            <person name="Jarling R."/>
            <person name="Beck A."/>
            <person name="Amann R."/>
            <person name="Wilkes H."/>
            <person name="Reinhardt R."/>
            <person name="Rabus R."/>
        </authorList>
    </citation>
    <scope>NUCLEOTIDE SEQUENCE [LARGE SCALE GENOMIC DNA]</scope>
    <source>
        <strain evidence="7">DSM 7467 / Tol2</strain>
    </source>
</reference>
<dbReference type="InterPro" id="IPR029439">
    <property type="entry name" value="Wzt_C"/>
</dbReference>
<dbReference type="Proteomes" id="UP000007347">
    <property type="component" value="Chromosome"/>
</dbReference>
<sequence>MNKSPLISVNNISKKYCKDLKRSLWYGINDIAKEIVGYKKTENKLRAGEFWSLRDISFELSRGECIGLIGRNGAGKSTLLKILNGLIKPDSGYIQIKGRVGALIELGAGFNPLLTGRENIYINGSVLGFKQKEIERKLDEIIEFAELNDFIDSPVQNYSSGMKVRLGFAIASQMNPDIMLIDEVLAVGDFQFRQKCAQKINEIKKQSSIILVSHNMRDLMMLCDNSIVIESGHVVFAGETKHAVSYYHNSPTSLKNIGEQPPVNIFGKLINKNEKIIDIQHYWCDKANQQVEFIDHNTILYLNFSFKLLKPVNNLIIGVPIWDENANLITAFNTDNIVGTISIPKDGILKGRLRIPDMMFNPGRFKSIFVVMDNKEYLYRNFIHDFTVKNIPFSFGFVTPKHDWIFE</sequence>
<dbReference type="SUPFAM" id="SSF52540">
    <property type="entry name" value="P-loop containing nucleoside triphosphate hydrolases"/>
    <property type="match status" value="1"/>
</dbReference>
<dbReference type="PANTHER" id="PTHR46743:SF2">
    <property type="entry name" value="TEICHOIC ACIDS EXPORT ATP-BINDING PROTEIN TAGH"/>
    <property type="match status" value="1"/>
</dbReference>
<dbReference type="InterPro" id="IPR027417">
    <property type="entry name" value="P-loop_NTPase"/>
</dbReference>
<dbReference type="SMART" id="SM00382">
    <property type="entry name" value="AAA"/>
    <property type="match status" value="1"/>
</dbReference>
<keyword evidence="3" id="KW-0547">Nucleotide-binding</keyword>
<evidence type="ECO:0000313" key="6">
    <source>
        <dbReference type="EMBL" id="CCK80307.1"/>
    </source>
</evidence>
<dbReference type="PATRIC" id="fig|651182.5.peg.2546"/>
<keyword evidence="7" id="KW-1185">Reference proteome</keyword>
<keyword evidence="2" id="KW-0813">Transport</keyword>
<dbReference type="PANTHER" id="PTHR46743">
    <property type="entry name" value="TEICHOIC ACIDS EXPORT ATP-BINDING PROTEIN TAGH"/>
    <property type="match status" value="1"/>
</dbReference>
<organism evidence="6 7">
    <name type="scientific">Desulfobacula toluolica (strain DSM 7467 / Tol2)</name>
    <dbReference type="NCBI Taxonomy" id="651182"/>
    <lineage>
        <taxon>Bacteria</taxon>
        <taxon>Pseudomonadati</taxon>
        <taxon>Thermodesulfobacteriota</taxon>
        <taxon>Desulfobacteria</taxon>
        <taxon>Desulfobacterales</taxon>
        <taxon>Desulfobacteraceae</taxon>
        <taxon>Desulfobacula</taxon>
    </lineage>
</organism>
<dbReference type="EMBL" id="FO203503">
    <property type="protein sequence ID" value="CCK80307.1"/>
    <property type="molecule type" value="Genomic_DNA"/>
</dbReference>
<dbReference type="InterPro" id="IPR003439">
    <property type="entry name" value="ABC_transporter-like_ATP-bd"/>
</dbReference>
<name>K0NNG6_DESTT</name>
<evidence type="ECO:0000256" key="2">
    <source>
        <dbReference type="ARBA" id="ARBA00022448"/>
    </source>
</evidence>
<dbReference type="GO" id="GO:0005524">
    <property type="term" value="F:ATP binding"/>
    <property type="evidence" value="ECO:0007669"/>
    <property type="project" value="UniProtKB-KW"/>
</dbReference>
<evidence type="ECO:0000256" key="4">
    <source>
        <dbReference type="ARBA" id="ARBA00022840"/>
    </source>
</evidence>
<dbReference type="OrthoDB" id="9809450at2"/>
<dbReference type="Pfam" id="PF00005">
    <property type="entry name" value="ABC_tran"/>
    <property type="match status" value="1"/>
</dbReference>
<dbReference type="HOGENOM" id="CLU_000604_101_1_7"/>
<protein>
    <submittedName>
        <fullName evidence="6">Predicted O-antigen export system ATP-binding protein</fullName>
    </submittedName>
</protein>